<dbReference type="GO" id="GO:0005047">
    <property type="term" value="F:signal recognition particle binding"/>
    <property type="evidence" value="ECO:0007669"/>
    <property type="project" value="TreeGrafter"/>
</dbReference>
<dbReference type="RefSeq" id="WP_051667544.1">
    <property type="nucleotide sequence ID" value="NZ_CP003923.1"/>
</dbReference>
<sequence length="328" mass="36664">MIIKKIKAPTYEQAYELMRQSIGSKAVILHSRYVTEGGWLGFFKKEVCQLTVGIEEQKQRTPSYESTFVKEAQNVNTYIDRLEVTPTVKKGLALTAKMIEDRGVVGGVTVYNQMLQAVIKPQTTVIGEKRICCLLGPTGVGKTTTVAKLAAHARYEQGKSIAFITLDTFRIAAVEQLKKYSEILDCPCHVAYDASELTALCTKVNADMIFIDTPGDNYLHSQLADPLVQFLTKRSDVECHVVLSLTMKSSDLEELLKPFSPITIDSFILTKKDETRTMSLLTELLYKRKEPVSCVTTGQHVPNDLCYPTAKQLMGWLRLEEEHNGSSV</sequence>
<keyword evidence="6" id="KW-0547">Nucleotide-binding</keyword>
<dbReference type="GO" id="GO:0005886">
    <property type="term" value="C:plasma membrane"/>
    <property type="evidence" value="ECO:0007669"/>
    <property type="project" value="UniProtKB-SubCell"/>
</dbReference>
<evidence type="ECO:0000256" key="2">
    <source>
        <dbReference type="ARBA" id="ARBA00008531"/>
    </source>
</evidence>
<evidence type="ECO:0000256" key="3">
    <source>
        <dbReference type="ARBA" id="ARBA00014919"/>
    </source>
</evidence>
<dbReference type="GO" id="GO:0003924">
    <property type="term" value="F:GTPase activity"/>
    <property type="evidence" value="ECO:0007669"/>
    <property type="project" value="InterPro"/>
</dbReference>
<comment type="similarity">
    <text evidence="2">Belongs to the GTP-binding SRP family.</text>
</comment>
<evidence type="ECO:0000256" key="1">
    <source>
        <dbReference type="ARBA" id="ARBA00004413"/>
    </source>
</evidence>
<keyword evidence="9" id="KW-0342">GTP-binding</keyword>
<proteinExistence type="inferred from homology"/>
<keyword evidence="11" id="KW-1006">Bacterial flagellum protein export</keyword>
<dbReference type="SMART" id="SM00382">
    <property type="entry name" value="AAA"/>
    <property type="match status" value="1"/>
</dbReference>
<evidence type="ECO:0000256" key="7">
    <source>
        <dbReference type="ARBA" id="ARBA00022795"/>
    </source>
</evidence>
<name>A0A060M3Z5_9BACI</name>
<dbReference type="Pfam" id="PF00448">
    <property type="entry name" value="SRP54"/>
    <property type="match status" value="1"/>
</dbReference>
<dbReference type="SUPFAM" id="SSF52540">
    <property type="entry name" value="P-loop containing nucleoside triphosphate hydrolases"/>
    <property type="match status" value="1"/>
</dbReference>
<evidence type="ECO:0000256" key="11">
    <source>
        <dbReference type="ARBA" id="ARBA00023225"/>
    </source>
</evidence>
<dbReference type="OrthoDB" id="9778554at2"/>
<evidence type="ECO:0000256" key="8">
    <source>
        <dbReference type="ARBA" id="ARBA00022927"/>
    </source>
</evidence>
<gene>
    <name evidence="16" type="ORF">BleG1_2236</name>
</gene>
<reference evidence="16 17" key="1">
    <citation type="journal article" date="2014" name="Gene">
        <title>A comparative genomic analysis of the alkalitolerant soil bacterium Bacillus lehensis G1.</title>
        <authorList>
            <person name="Noor Y.M."/>
            <person name="Samsulrizal N.H."/>
            <person name="Jema'on N.A."/>
            <person name="Low K.O."/>
            <person name="Ramli A.N."/>
            <person name="Alias N.I."/>
            <person name="Damis S.I."/>
            <person name="Fuzi S.F."/>
            <person name="Isa M.N."/>
            <person name="Murad A.M."/>
            <person name="Raih M.F."/>
            <person name="Bakar F.D."/>
            <person name="Najimudin N."/>
            <person name="Mahadi N.M."/>
            <person name="Illias R.M."/>
        </authorList>
    </citation>
    <scope>NUCLEOTIDE SEQUENCE [LARGE SCALE GENOMIC DNA]</scope>
    <source>
        <strain evidence="16 17">G1</strain>
    </source>
</reference>
<comment type="function">
    <text evidence="12">Necessary for flagellar biosynthesis. May be involved in translocation of the flagellum.</text>
</comment>
<evidence type="ECO:0000259" key="14">
    <source>
        <dbReference type="SMART" id="SM00382"/>
    </source>
</evidence>
<feature type="domain" description="AAA+ ATPase" evidence="14">
    <location>
        <begin position="128"/>
        <end position="269"/>
    </location>
</feature>
<dbReference type="Gene3D" id="3.40.50.300">
    <property type="entry name" value="P-loop containing nucleotide triphosphate hydrolases"/>
    <property type="match status" value="1"/>
</dbReference>
<evidence type="ECO:0000313" key="17">
    <source>
        <dbReference type="Proteomes" id="UP000027142"/>
    </source>
</evidence>
<evidence type="ECO:0000313" key="16">
    <source>
        <dbReference type="EMBL" id="AIC94814.1"/>
    </source>
</evidence>
<dbReference type="PATRIC" id="fig|1246626.3.peg.2234"/>
<dbReference type="STRING" id="1246626.BleG1_2236"/>
<dbReference type="InterPro" id="IPR047040">
    <property type="entry name" value="FlhF__GTPase_dom"/>
</dbReference>
<evidence type="ECO:0000256" key="9">
    <source>
        <dbReference type="ARBA" id="ARBA00023134"/>
    </source>
</evidence>
<dbReference type="eggNOG" id="COG1419">
    <property type="taxonomic scope" value="Bacteria"/>
</dbReference>
<keyword evidence="7" id="KW-1005">Bacterial flagellum biogenesis</keyword>
<keyword evidence="4" id="KW-0813">Transport</keyword>
<comment type="subcellular location">
    <subcellularLocation>
        <location evidence="1">Cell membrane</location>
        <topology evidence="1">Peripheral membrane protein</topology>
        <orientation evidence="1">Cytoplasmic side</orientation>
    </subcellularLocation>
</comment>
<evidence type="ECO:0000256" key="5">
    <source>
        <dbReference type="ARBA" id="ARBA00022475"/>
    </source>
</evidence>
<dbReference type="InterPro" id="IPR027417">
    <property type="entry name" value="P-loop_NTPase"/>
</dbReference>
<evidence type="ECO:0000256" key="10">
    <source>
        <dbReference type="ARBA" id="ARBA00023136"/>
    </source>
</evidence>
<dbReference type="InterPro" id="IPR003593">
    <property type="entry name" value="AAA+_ATPase"/>
</dbReference>
<keyword evidence="8" id="KW-0653">Protein transport</keyword>
<dbReference type="GO" id="GO:0015031">
    <property type="term" value="P:protein transport"/>
    <property type="evidence" value="ECO:0007669"/>
    <property type="project" value="UniProtKB-KW"/>
</dbReference>
<organism evidence="16 17">
    <name type="scientific">Shouchella lehensis G1</name>
    <dbReference type="NCBI Taxonomy" id="1246626"/>
    <lineage>
        <taxon>Bacteria</taxon>
        <taxon>Bacillati</taxon>
        <taxon>Bacillota</taxon>
        <taxon>Bacilli</taxon>
        <taxon>Bacillales</taxon>
        <taxon>Bacillaceae</taxon>
        <taxon>Shouchella</taxon>
    </lineage>
</organism>
<evidence type="ECO:0000259" key="15">
    <source>
        <dbReference type="SMART" id="SM00962"/>
    </source>
</evidence>
<evidence type="ECO:0000256" key="12">
    <source>
        <dbReference type="ARBA" id="ARBA00025337"/>
    </source>
</evidence>
<dbReference type="GO" id="GO:0006614">
    <property type="term" value="P:SRP-dependent cotranslational protein targeting to membrane"/>
    <property type="evidence" value="ECO:0007669"/>
    <property type="project" value="InterPro"/>
</dbReference>
<dbReference type="FunFam" id="3.40.50.300:FF:000695">
    <property type="entry name" value="Flagellar biosynthesis regulator FlhF"/>
    <property type="match status" value="1"/>
</dbReference>
<protein>
    <recommendedName>
        <fullName evidence="3">Flagellar biosynthesis protein FlhF</fullName>
    </recommendedName>
    <alternativeName>
        <fullName evidence="13">Flagella-associated GTP-binding protein</fullName>
    </alternativeName>
</protein>
<keyword evidence="10" id="KW-0472">Membrane</keyword>
<dbReference type="InterPro" id="IPR000897">
    <property type="entry name" value="SRP54_GTPase_dom"/>
</dbReference>
<dbReference type="CDD" id="cd17873">
    <property type="entry name" value="FlhF"/>
    <property type="match status" value="1"/>
</dbReference>
<dbReference type="HOGENOM" id="CLU_009301_11_4_9"/>
<dbReference type="EMBL" id="CP003923">
    <property type="protein sequence ID" value="AIC94814.1"/>
    <property type="molecule type" value="Genomic_DNA"/>
</dbReference>
<dbReference type="SMART" id="SM00962">
    <property type="entry name" value="SRP54"/>
    <property type="match status" value="1"/>
</dbReference>
<keyword evidence="17" id="KW-1185">Reference proteome</keyword>
<keyword evidence="5" id="KW-1003">Cell membrane</keyword>
<dbReference type="GO" id="GO:0005525">
    <property type="term" value="F:GTP binding"/>
    <property type="evidence" value="ECO:0007669"/>
    <property type="project" value="UniProtKB-KW"/>
</dbReference>
<accession>A0A060M3Z5</accession>
<dbReference type="PANTHER" id="PTHR43134:SF3">
    <property type="entry name" value="FLAGELLAR BIOSYNTHESIS PROTEIN FLHF"/>
    <property type="match status" value="1"/>
</dbReference>
<evidence type="ECO:0000256" key="4">
    <source>
        <dbReference type="ARBA" id="ARBA00022448"/>
    </source>
</evidence>
<feature type="domain" description="SRP54-type proteins GTP-binding" evidence="15">
    <location>
        <begin position="129"/>
        <end position="315"/>
    </location>
</feature>
<dbReference type="Proteomes" id="UP000027142">
    <property type="component" value="Chromosome"/>
</dbReference>
<dbReference type="PANTHER" id="PTHR43134">
    <property type="entry name" value="SIGNAL RECOGNITION PARTICLE RECEPTOR SUBUNIT ALPHA"/>
    <property type="match status" value="1"/>
</dbReference>
<dbReference type="KEGG" id="ble:BleG1_2236"/>
<evidence type="ECO:0000256" key="6">
    <source>
        <dbReference type="ARBA" id="ARBA00022741"/>
    </source>
</evidence>
<evidence type="ECO:0000256" key="13">
    <source>
        <dbReference type="ARBA" id="ARBA00030866"/>
    </source>
</evidence>
<dbReference type="GO" id="GO:0044781">
    <property type="term" value="P:bacterial-type flagellum organization"/>
    <property type="evidence" value="ECO:0007669"/>
    <property type="project" value="UniProtKB-KW"/>
</dbReference>
<dbReference type="AlphaFoldDB" id="A0A060M3Z5"/>